<reference evidence="5 6" key="1">
    <citation type="submission" date="2020-06" db="EMBL/GenBank/DDBJ databases">
        <title>Actinomadura xiongansis sp. nov., isolated from soil of Baiyangdian.</title>
        <authorList>
            <person name="Zhang X."/>
        </authorList>
    </citation>
    <scope>NUCLEOTIDE SEQUENCE [LARGE SCALE GENOMIC DNA]</scope>
    <source>
        <strain evidence="5 6">HBUM206468</strain>
    </source>
</reference>
<keyword evidence="3" id="KW-0804">Transcription</keyword>
<keyword evidence="1" id="KW-0805">Transcription regulation</keyword>
<dbReference type="SMART" id="SM00345">
    <property type="entry name" value="HTH_GNTR"/>
    <property type="match status" value="1"/>
</dbReference>
<keyword evidence="6" id="KW-1185">Reference proteome</keyword>
<dbReference type="InterPro" id="IPR000524">
    <property type="entry name" value="Tscrpt_reg_HTH_GntR"/>
</dbReference>
<evidence type="ECO:0000256" key="3">
    <source>
        <dbReference type="ARBA" id="ARBA00023163"/>
    </source>
</evidence>
<dbReference type="EMBL" id="JABVEC010000056">
    <property type="protein sequence ID" value="MBC6471089.1"/>
    <property type="molecule type" value="Genomic_DNA"/>
</dbReference>
<dbReference type="PRINTS" id="PR00035">
    <property type="entry name" value="HTHGNTR"/>
</dbReference>
<keyword evidence="2" id="KW-0238">DNA-binding</keyword>
<dbReference type="InterPro" id="IPR036388">
    <property type="entry name" value="WH-like_DNA-bd_sf"/>
</dbReference>
<accession>A0ABR7M2P8</accession>
<evidence type="ECO:0000256" key="1">
    <source>
        <dbReference type="ARBA" id="ARBA00023015"/>
    </source>
</evidence>
<dbReference type="InterPro" id="IPR011711">
    <property type="entry name" value="GntR_C"/>
</dbReference>
<dbReference type="Gene3D" id="1.20.120.530">
    <property type="entry name" value="GntR ligand-binding domain-like"/>
    <property type="match status" value="1"/>
</dbReference>
<dbReference type="PROSITE" id="PS50949">
    <property type="entry name" value="HTH_GNTR"/>
    <property type="match status" value="1"/>
</dbReference>
<evidence type="ECO:0000259" key="4">
    <source>
        <dbReference type="PROSITE" id="PS50949"/>
    </source>
</evidence>
<dbReference type="PANTHER" id="PTHR43537">
    <property type="entry name" value="TRANSCRIPTIONAL REGULATOR, GNTR FAMILY"/>
    <property type="match status" value="1"/>
</dbReference>
<dbReference type="InterPro" id="IPR036390">
    <property type="entry name" value="WH_DNA-bd_sf"/>
</dbReference>
<feature type="domain" description="HTH gntR-type" evidence="4">
    <location>
        <begin position="18"/>
        <end position="88"/>
    </location>
</feature>
<evidence type="ECO:0000313" key="6">
    <source>
        <dbReference type="Proteomes" id="UP000805614"/>
    </source>
</evidence>
<proteinExistence type="predicted"/>
<dbReference type="Proteomes" id="UP000805614">
    <property type="component" value="Unassembled WGS sequence"/>
</dbReference>
<sequence length="251" mass="27088">MLSDAARRVVFAPLDDSWGRGEAVARRLAGAIAMGLIGDGEQLPSEQELALSMNVSTITLRDALSDLRAKGLVETRRGRTGGSFVRASPVALAELSRQRLAEVGVSELRDLGDVHMAVAGTAAQLAAQRASATEIVRLRSLAVKVGELQDEAELHRIDGRFFIEVAAAAQSVRLTKQEIGLQAELAPLSWCLTGDDPARRSRLAADREAVAEAIAGRDSRLARELTEVQLAEDTQVLIAQHIELTRRRQRG</sequence>
<dbReference type="Pfam" id="PF07729">
    <property type="entry name" value="FCD"/>
    <property type="match status" value="1"/>
</dbReference>
<gene>
    <name evidence="5" type="ORF">HKK74_37210</name>
</gene>
<dbReference type="CDD" id="cd07377">
    <property type="entry name" value="WHTH_GntR"/>
    <property type="match status" value="1"/>
</dbReference>
<dbReference type="Pfam" id="PF00392">
    <property type="entry name" value="GntR"/>
    <property type="match status" value="1"/>
</dbReference>
<dbReference type="SMART" id="SM00895">
    <property type="entry name" value="FCD"/>
    <property type="match status" value="1"/>
</dbReference>
<evidence type="ECO:0000313" key="5">
    <source>
        <dbReference type="EMBL" id="MBC6471089.1"/>
    </source>
</evidence>
<dbReference type="Gene3D" id="1.10.10.10">
    <property type="entry name" value="Winged helix-like DNA-binding domain superfamily/Winged helix DNA-binding domain"/>
    <property type="match status" value="1"/>
</dbReference>
<comment type="caution">
    <text evidence="5">The sequence shown here is derived from an EMBL/GenBank/DDBJ whole genome shotgun (WGS) entry which is preliminary data.</text>
</comment>
<dbReference type="PANTHER" id="PTHR43537:SF5">
    <property type="entry name" value="UXU OPERON TRANSCRIPTIONAL REGULATOR"/>
    <property type="match status" value="1"/>
</dbReference>
<protein>
    <submittedName>
        <fullName evidence="5">FadR family transcriptional regulator</fullName>
    </submittedName>
</protein>
<evidence type="ECO:0000256" key="2">
    <source>
        <dbReference type="ARBA" id="ARBA00023125"/>
    </source>
</evidence>
<name>A0ABR7M2P8_9ACTN</name>
<organism evidence="5 6">
    <name type="scientific">Actinomadura alba</name>
    <dbReference type="NCBI Taxonomy" id="406431"/>
    <lineage>
        <taxon>Bacteria</taxon>
        <taxon>Bacillati</taxon>
        <taxon>Actinomycetota</taxon>
        <taxon>Actinomycetes</taxon>
        <taxon>Streptosporangiales</taxon>
        <taxon>Thermomonosporaceae</taxon>
        <taxon>Actinomadura</taxon>
    </lineage>
</organism>
<dbReference type="SUPFAM" id="SSF46785">
    <property type="entry name" value="Winged helix' DNA-binding domain"/>
    <property type="match status" value="1"/>
</dbReference>
<dbReference type="InterPro" id="IPR008920">
    <property type="entry name" value="TF_FadR/GntR_C"/>
</dbReference>
<dbReference type="SUPFAM" id="SSF48008">
    <property type="entry name" value="GntR ligand-binding domain-like"/>
    <property type="match status" value="1"/>
</dbReference>